<dbReference type="Proteomes" id="UP001165143">
    <property type="component" value="Unassembled WGS sequence"/>
</dbReference>
<dbReference type="EMBL" id="BSRX01000015">
    <property type="protein sequence ID" value="GLW54858.1"/>
    <property type="molecule type" value="Genomic_DNA"/>
</dbReference>
<feature type="region of interest" description="Disordered" evidence="1">
    <location>
        <begin position="1"/>
        <end position="33"/>
    </location>
</feature>
<keyword evidence="2" id="KW-0812">Transmembrane</keyword>
<evidence type="ECO:0000256" key="1">
    <source>
        <dbReference type="SAM" id="MobiDB-lite"/>
    </source>
</evidence>
<keyword evidence="2" id="KW-1133">Transmembrane helix</keyword>
<organism evidence="4 5">
    <name type="scientific">Kitasatospora phosalacinea</name>
    <dbReference type="NCBI Taxonomy" id="2065"/>
    <lineage>
        <taxon>Bacteria</taxon>
        <taxon>Bacillati</taxon>
        <taxon>Actinomycetota</taxon>
        <taxon>Actinomycetes</taxon>
        <taxon>Kitasatosporales</taxon>
        <taxon>Streptomycetaceae</taxon>
        <taxon>Kitasatospora</taxon>
    </lineage>
</organism>
<evidence type="ECO:0000256" key="2">
    <source>
        <dbReference type="SAM" id="Phobius"/>
    </source>
</evidence>
<comment type="caution">
    <text evidence="4">The sequence shown here is derived from an EMBL/GenBank/DDBJ whole genome shotgun (WGS) entry which is preliminary data.</text>
</comment>
<dbReference type="InterPro" id="IPR025646">
    <property type="entry name" value="DUF4350"/>
</dbReference>
<sequence length="416" mass="44235">MTVTAPPPATAEAAPAPAPAPAAPPTGGAPAPGRLRARWRRSRWWLLSVLVLLLVGGLIAGIPGGSVHDPLDPRSGDPRGTRAADQLLQQHGISSRTASRTDDLAAALREDDTTVVLTYPDELAYQHLAGLASLPRGERTRLVLVGPEQPLLNAFAPGTTASSYAEPTEAALAPECDLPEARRAGAASLGGQGYEGRPGDTGCYPAGGRDLLLSRTRGTQQVVVLGNGDPLTNRYLDREGNSALALGLLGAHPHLVWQTLDQVEYDTSSDAPKDVWSYIPDGWYWGTLQLLLAGLLAVAWRARRLGPVLTERLPAVVRASETTEGRARLYRRANARGHAAETLRRAARRRTATALGLPHTSGDPDPAALLEAAASRLGRPTADLQHLLYGPAPTDDAALLRLADDLDDMEWQVRQP</sequence>
<dbReference type="RefSeq" id="WP_285678587.1">
    <property type="nucleotide sequence ID" value="NZ_BSRX01000015.1"/>
</dbReference>
<proteinExistence type="predicted"/>
<accession>A0A9W6PH78</accession>
<feature type="domain" description="DUF4350" evidence="3">
    <location>
        <begin position="75"/>
        <end position="249"/>
    </location>
</feature>
<name>A0A9W6PH78_9ACTN</name>
<dbReference type="AlphaFoldDB" id="A0A9W6PH78"/>
<dbReference type="Pfam" id="PF14258">
    <property type="entry name" value="DUF4350"/>
    <property type="match status" value="1"/>
</dbReference>
<gene>
    <name evidence="4" type="ORF">Kpho01_28690</name>
</gene>
<evidence type="ECO:0000259" key="3">
    <source>
        <dbReference type="Pfam" id="PF14258"/>
    </source>
</evidence>
<keyword evidence="2" id="KW-0472">Membrane</keyword>
<protein>
    <recommendedName>
        <fullName evidence="3">DUF4350 domain-containing protein</fullName>
    </recommendedName>
</protein>
<feature type="transmembrane region" description="Helical" evidence="2">
    <location>
        <begin position="44"/>
        <end position="65"/>
    </location>
</feature>
<evidence type="ECO:0000313" key="4">
    <source>
        <dbReference type="EMBL" id="GLW54858.1"/>
    </source>
</evidence>
<reference evidence="4" key="1">
    <citation type="submission" date="2023-02" db="EMBL/GenBank/DDBJ databases">
        <title>Kitasatospora phosalacinea NBRC 14362.</title>
        <authorList>
            <person name="Ichikawa N."/>
            <person name="Sato H."/>
            <person name="Tonouchi N."/>
        </authorList>
    </citation>
    <scope>NUCLEOTIDE SEQUENCE</scope>
    <source>
        <strain evidence="4">NBRC 14362</strain>
    </source>
</reference>
<evidence type="ECO:0000313" key="5">
    <source>
        <dbReference type="Proteomes" id="UP001165143"/>
    </source>
</evidence>